<feature type="region of interest" description="Disordered" evidence="1">
    <location>
        <begin position="48"/>
        <end position="73"/>
    </location>
</feature>
<dbReference type="Proteomes" id="UP001183629">
    <property type="component" value="Unassembled WGS sequence"/>
</dbReference>
<evidence type="ECO:0000256" key="1">
    <source>
        <dbReference type="SAM" id="MobiDB-lite"/>
    </source>
</evidence>
<feature type="region of interest" description="Disordered" evidence="1">
    <location>
        <begin position="116"/>
        <end position="143"/>
    </location>
</feature>
<dbReference type="PROSITE" id="PS51257">
    <property type="entry name" value="PROKAR_LIPOPROTEIN"/>
    <property type="match status" value="1"/>
</dbReference>
<evidence type="ECO:0000256" key="2">
    <source>
        <dbReference type="SAM" id="SignalP"/>
    </source>
</evidence>
<dbReference type="RefSeq" id="WP_310409417.1">
    <property type="nucleotide sequence ID" value="NZ_JAVDYC010000001.1"/>
</dbReference>
<name>A0AAE4CQR2_9ACTN</name>
<dbReference type="EMBL" id="JAVDYC010000001">
    <property type="protein sequence ID" value="MDR7320772.1"/>
    <property type="molecule type" value="Genomic_DNA"/>
</dbReference>
<evidence type="ECO:0008006" key="5">
    <source>
        <dbReference type="Google" id="ProtNLM"/>
    </source>
</evidence>
<dbReference type="AlphaFoldDB" id="A0AAE4CQR2"/>
<accession>A0AAE4CQR2</accession>
<evidence type="ECO:0000313" key="3">
    <source>
        <dbReference type="EMBL" id="MDR7320772.1"/>
    </source>
</evidence>
<evidence type="ECO:0000313" key="4">
    <source>
        <dbReference type="Proteomes" id="UP001183629"/>
    </source>
</evidence>
<keyword evidence="4" id="KW-1185">Reference proteome</keyword>
<gene>
    <name evidence="3" type="ORF">J2S44_001022</name>
</gene>
<feature type="signal peptide" evidence="2">
    <location>
        <begin position="1"/>
        <end position="27"/>
    </location>
</feature>
<sequence>MRRRHLAVPLLLLTVVLSGCGGGPDEAADGDHEKQLAFAQCMRDNGVTEYEDPKPAGKGGVVAAQPASPDDPEFNAAVEKCRPLLPNGGEAEPMSEQERAEALTFAACMREHGIEDYPDPDAEGRPGDFDMPEPEDPGYEDAMERFTTASEACGAPAGAVRAVPGK</sequence>
<keyword evidence="2" id="KW-0732">Signal</keyword>
<feature type="chain" id="PRO_5042042961" description="Secreted protein" evidence="2">
    <location>
        <begin position="28"/>
        <end position="166"/>
    </location>
</feature>
<feature type="compositionally biased region" description="Acidic residues" evidence="1">
    <location>
        <begin position="130"/>
        <end position="141"/>
    </location>
</feature>
<comment type="caution">
    <text evidence="3">The sequence shown here is derived from an EMBL/GenBank/DDBJ whole genome shotgun (WGS) entry which is preliminary data.</text>
</comment>
<proteinExistence type="predicted"/>
<protein>
    <recommendedName>
        <fullName evidence="5">Secreted protein</fullName>
    </recommendedName>
</protein>
<reference evidence="3 4" key="1">
    <citation type="submission" date="2023-07" db="EMBL/GenBank/DDBJ databases">
        <title>Sequencing the genomes of 1000 actinobacteria strains.</title>
        <authorList>
            <person name="Klenk H.-P."/>
        </authorList>
    </citation>
    <scope>NUCLEOTIDE SEQUENCE [LARGE SCALE GENOMIC DNA]</scope>
    <source>
        <strain evidence="3 4">DSM 44711</strain>
    </source>
</reference>
<organism evidence="3 4">
    <name type="scientific">Catenuloplanes niger</name>
    <dbReference type="NCBI Taxonomy" id="587534"/>
    <lineage>
        <taxon>Bacteria</taxon>
        <taxon>Bacillati</taxon>
        <taxon>Actinomycetota</taxon>
        <taxon>Actinomycetes</taxon>
        <taxon>Micromonosporales</taxon>
        <taxon>Micromonosporaceae</taxon>
        <taxon>Catenuloplanes</taxon>
    </lineage>
</organism>